<dbReference type="GO" id="GO:0004540">
    <property type="term" value="F:RNA nuclease activity"/>
    <property type="evidence" value="ECO:0007669"/>
    <property type="project" value="UniProtKB-ARBA"/>
</dbReference>
<dbReference type="Proteomes" id="UP000016088">
    <property type="component" value="Unassembled WGS sequence"/>
</dbReference>
<dbReference type="InterPro" id="IPR052626">
    <property type="entry name" value="SWT1_Regulator"/>
</dbReference>
<dbReference type="SUPFAM" id="SSF88723">
    <property type="entry name" value="PIN domain-like"/>
    <property type="match status" value="1"/>
</dbReference>
<evidence type="ECO:0000313" key="2">
    <source>
        <dbReference type="EMBL" id="EPX72060.1"/>
    </source>
</evidence>
<sequence>MGVPTLMSHIEINDPMEIDSIIDSINKDRSENKYASSRAPSLSQILPKLDSISFTSPKAKEILRPQGLFVVDTNFLLSHLVLCQNLLEVLSKQFPQVVILLPWVVLQELDGLKSDTKAACGYLARQAHEFLLQCFRASLPNLRGQKLHERCSVNESGDNAILDCCLYFQNEKLIPVNLLSDDKNLCIKAAVHHVSSQSYSKSTHPISLISEAFPSIDVLDQSANFEHPRMEIDTSVAPTAQQKSLSFTESIQPNLAIDMPMDASRDKSTWGSRYAHFSSVESHTENTRSRSPSEYVPYTYTLLTKEQILHASHPRASKLLDQITKVLVEETAFLLSMNLTKLWGDYRLAMKKLLVSSSFPPETMHDVANELYIHWYTCFDGYVPPGERKSIKAKATKWDEWSMWAETGLGNGPRCQEEFTENIMYWSNLWSIMSRKEILEDKAIEYVVFREENIEKWVQRSMRPAILL</sequence>
<keyword evidence="3" id="KW-1185">Reference proteome</keyword>
<dbReference type="OMA" id="YIHWYTC"/>
<dbReference type="PANTHER" id="PTHR16161">
    <property type="entry name" value="TRANSCRIPTIONAL PROTEIN SWT1"/>
    <property type="match status" value="1"/>
</dbReference>
<organism evidence="2 3">
    <name type="scientific">Schizosaccharomyces octosporus (strain yFS286)</name>
    <name type="common">Fission yeast</name>
    <name type="synonym">Octosporomyces octosporus</name>
    <dbReference type="NCBI Taxonomy" id="483514"/>
    <lineage>
        <taxon>Eukaryota</taxon>
        <taxon>Fungi</taxon>
        <taxon>Dikarya</taxon>
        <taxon>Ascomycota</taxon>
        <taxon>Taphrinomycotina</taxon>
        <taxon>Schizosaccharomycetes</taxon>
        <taxon>Schizosaccharomycetales</taxon>
        <taxon>Schizosaccharomycetaceae</taxon>
        <taxon>Schizosaccharomyces</taxon>
    </lineage>
</organism>
<dbReference type="AlphaFoldDB" id="S9R0U0"/>
<dbReference type="HOGENOM" id="CLU_046583_0_0_1"/>
<reference evidence="2 3" key="1">
    <citation type="journal article" date="2011" name="Science">
        <title>Comparative functional genomics of the fission yeasts.</title>
        <authorList>
            <person name="Rhind N."/>
            <person name="Chen Z."/>
            <person name="Yassour M."/>
            <person name="Thompson D.A."/>
            <person name="Haas B.J."/>
            <person name="Habib N."/>
            <person name="Wapinski I."/>
            <person name="Roy S."/>
            <person name="Lin M.F."/>
            <person name="Heiman D.I."/>
            <person name="Young S.K."/>
            <person name="Furuya K."/>
            <person name="Guo Y."/>
            <person name="Pidoux A."/>
            <person name="Chen H.M."/>
            <person name="Robbertse B."/>
            <person name="Goldberg J.M."/>
            <person name="Aoki K."/>
            <person name="Bayne E.H."/>
            <person name="Berlin A.M."/>
            <person name="Desjardins C.A."/>
            <person name="Dobbs E."/>
            <person name="Dukaj L."/>
            <person name="Fan L."/>
            <person name="FitzGerald M.G."/>
            <person name="French C."/>
            <person name="Gujja S."/>
            <person name="Hansen K."/>
            <person name="Keifenheim D."/>
            <person name="Levin J.Z."/>
            <person name="Mosher R.A."/>
            <person name="Mueller C.A."/>
            <person name="Pfiffner J."/>
            <person name="Priest M."/>
            <person name="Russ C."/>
            <person name="Smialowska A."/>
            <person name="Swoboda P."/>
            <person name="Sykes S.M."/>
            <person name="Vaughn M."/>
            <person name="Vengrova S."/>
            <person name="Yoder R."/>
            <person name="Zeng Q."/>
            <person name="Allshire R."/>
            <person name="Baulcombe D."/>
            <person name="Birren B.W."/>
            <person name="Brown W."/>
            <person name="Ekwall K."/>
            <person name="Kellis M."/>
            <person name="Leatherwood J."/>
            <person name="Levin H."/>
            <person name="Margalit H."/>
            <person name="Martienssen R."/>
            <person name="Nieduszynski C.A."/>
            <person name="Spatafora J.W."/>
            <person name="Friedman N."/>
            <person name="Dalgaard J.Z."/>
            <person name="Baumann P."/>
            <person name="Niki H."/>
            <person name="Regev A."/>
            <person name="Nusbaum C."/>
        </authorList>
    </citation>
    <scope>NUCLEOTIDE SEQUENCE [LARGE SCALE GENOMIC DNA]</scope>
    <source>
        <strain evidence="3">yFS286</strain>
    </source>
</reference>
<evidence type="ECO:0000313" key="3">
    <source>
        <dbReference type="Proteomes" id="UP000016088"/>
    </source>
</evidence>
<accession>S9R0U0</accession>
<dbReference type="InterPro" id="IPR029060">
    <property type="entry name" value="PIN-like_dom_sf"/>
</dbReference>
<name>S9R0U0_SCHOY</name>
<dbReference type="GeneID" id="25032959"/>
<dbReference type="GO" id="GO:0005634">
    <property type="term" value="C:nucleus"/>
    <property type="evidence" value="ECO:0007669"/>
    <property type="project" value="TreeGrafter"/>
</dbReference>
<evidence type="ECO:0000259" key="1">
    <source>
        <dbReference type="SMART" id="SM00670"/>
    </source>
</evidence>
<dbReference type="InterPro" id="IPR002716">
    <property type="entry name" value="PIN_dom"/>
</dbReference>
<dbReference type="PANTHER" id="PTHR16161:SF0">
    <property type="entry name" value="TRANSCRIPTIONAL PROTEIN SWT1"/>
    <property type="match status" value="1"/>
</dbReference>
<dbReference type="VEuPathDB" id="FungiDB:SOCG_03992"/>
<dbReference type="Pfam" id="PF13638">
    <property type="entry name" value="PIN_4"/>
    <property type="match status" value="1"/>
</dbReference>
<dbReference type="CDD" id="cd18727">
    <property type="entry name" value="PIN_Swt1-like"/>
    <property type="match status" value="1"/>
</dbReference>
<feature type="domain" description="PIN" evidence="1">
    <location>
        <begin position="67"/>
        <end position="187"/>
    </location>
</feature>
<dbReference type="RefSeq" id="XP_013019355.1">
    <property type="nucleotide sequence ID" value="XM_013163901.1"/>
</dbReference>
<gene>
    <name evidence="2" type="ORF">SOCG_03992</name>
</gene>
<dbReference type="SMART" id="SM00670">
    <property type="entry name" value="PINc"/>
    <property type="match status" value="1"/>
</dbReference>
<dbReference type="Gene3D" id="3.40.50.1010">
    <property type="entry name" value="5'-nuclease"/>
    <property type="match status" value="1"/>
</dbReference>
<dbReference type="eggNOG" id="KOG4689">
    <property type="taxonomic scope" value="Eukaryota"/>
</dbReference>
<dbReference type="EMBL" id="KE503207">
    <property type="protein sequence ID" value="EPX72060.1"/>
    <property type="molecule type" value="Genomic_DNA"/>
</dbReference>
<protein>
    <submittedName>
        <fullName evidence="2">RNA endoribonuclease</fullName>
    </submittedName>
</protein>
<proteinExistence type="predicted"/>
<dbReference type="OrthoDB" id="2017974at2759"/>